<feature type="domain" description="C2H2-type" evidence="12">
    <location>
        <begin position="585"/>
        <end position="612"/>
    </location>
</feature>
<keyword evidence="15" id="KW-1185">Reference proteome</keyword>
<keyword evidence="7" id="KW-0238">DNA-binding</keyword>
<evidence type="ECO:0000256" key="2">
    <source>
        <dbReference type="ARBA" id="ARBA00022723"/>
    </source>
</evidence>
<evidence type="ECO:0000256" key="6">
    <source>
        <dbReference type="ARBA" id="ARBA00023015"/>
    </source>
</evidence>
<evidence type="ECO:0000256" key="10">
    <source>
        <dbReference type="PROSITE-ProRule" id="PRU00042"/>
    </source>
</evidence>
<comment type="caution">
    <text evidence="14">The sequence shown here is derived from an EMBL/GenBank/DDBJ whole genome shotgun (WGS) entry which is preliminary data.</text>
</comment>
<accession>A0ABR3H175</accession>
<dbReference type="PANTHER" id="PTHR24384">
    <property type="entry name" value="FINGER PUTATIVE TRANSCRIPTION FACTOR FAMILY-RELATED"/>
    <property type="match status" value="1"/>
</dbReference>
<comment type="subcellular location">
    <subcellularLocation>
        <location evidence="1">Nucleus</location>
    </subcellularLocation>
</comment>
<evidence type="ECO:0000256" key="8">
    <source>
        <dbReference type="ARBA" id="ARBA00023163"/>
    </source>
</evidence>
<evidence type="ECO:0000256" key="4">
    <source>
        <dbReference type="ARBA" id="ARBA00022771"/>
    </source>
</evidence>
<gene>
    <name evidence="14" type="ORF">ABMA27_012414</name>
</gene>
<evidence type="ECO:0000256" key="7">
    <source>
        <dbReference type="ARBA" id="ARBA00023125"/>
    </source>
</evidence>
<dbReference type="InterPro" id="IPR036236">
    <property type="entry name" value="Znf_C2H2_sf"/>
</dbReference>
<feature type="binding site" evidence="11">
    <location>
        <position position="51"/>
    </location>
    <ligand>
        <name>Zn(2+)</name>
        <dbReference type="ChEBI" id="CHEBI:29105"/>
    </ligand>
</feature>
<feature type="domain" description="C2H2-type" evidence="12">
    <location>
        <begin position="390"/>
        <end position="417"/>
    </location>
</feature>
<name>A0ABR3H175_LOXSC</name>
<evidence type="ECO:0000313" key="14">
    <source>
        <dbReference type="EMBL" id="KAL0858561.1"/>
    </source>
</evidence>
<evidence type="ECO:0000256" key="5">
    <source>
        <dbReference type="ARBA" id="ARBA00022833"/>
    </source>
</evidence>
<protein>
    <submittedName>
        <fullName evidence="14">Uncharacterized protein</fullName>
    </submittedName>
</protein>
<feature type="domain" description="C2H2-type" evidence="12">
    <location>
        <begin position="755"/>
        <end position="782"/>
    </location>
</feature>
<feature type="domain" description="C2H2-type" evidence="12">
    <location>
        <begin position="529"/>
        <end position="556"/>
    </location>
</feature>
<proteinExistence type="predicted"/>
<feature type="domain" description="C2H2-type" evidence="12">
    <location>
        <begin position="670"/>
        <end position="698"/>
    </location>
</feature>
<feature type="domain" description="C2H2-type" evidence="12">
    <location>
        <begin position="613"/>
        <end position="641"/>
    </location>
</feature>
<feature type="domain" description="C2H2-type" evidence="12">
    <location>
        <begin position="444"/>
        <end position="471"/>
    </location>
</feature>
<dbReference type="SMART" id="SM00355">
    <property type="entry name" value="ZnF_C2H2"/>
    <property type="match status" value="14"/>
</dbReference>
<keyword evidence="2 11" id="KW-0479">Metal-binding</keyword>
<dbReference type="SMART" id="SM00868">
    <property type="entry name" value="zf-AD"/>
    <property type="match status" value="1"/>
</dbReference>
<keyword evidence="8" id="KW-0804">Transcription</keyword>
<dbReference type="PANTHER" id="PTHR24384:SF189">
    <property type="entry name" value="C2H2-TYPE DOMAIN-CONTAINING PROTEIN-RELATED"/>
    <property type="match status" value="1"/>
</dbReference>
<dbReference type="PROSITE" id="PS00028">
    <property type="entry name" value="ZINC_FINGER_C2H2_1"/>
    <property type="match status" value="12"/>
</dbReference>
<evidence type="ECO:0000259" key="12">
    <source>
        <dbReference type="PROSITE" id="PS50157"/>
    </source>
</evidence>
<keyword evidence="6" id="KW-0805">Transcription regulation</keyword>
<dbReference type="InterPro" id="IPR012934">
    <property type="entry name" value="Znf_AD"/>
</dbReference>
<feature type="domain" description="C2H2-type" evidence="12">
    <location>
        <begin position="727"/>
        <end position="754"/>
    </location>
</feature>
<dbReference type="Proteomes" id="UP001549920">
    <property type="component" value="Unassembled WGS sequence"/>
</dbReference>
<feature type="binding site" evidence="11">
    <location>
        <position position="48"/>
    </location>
    <ligand>
        <name>Zn(2+)</name>
        <dbReference type="ChEBI" id="CHEBI:29105"/>
    </ligand>
</feature>
<sequence length="797" mass="92765">MNTDQLCRICLAHNNTRMYFAYEPLQNFYEKITGKSFKMDNGRLPVFCYICYHILKKCHRFAESAIKADEVLQQICKTEVQISKEYISVNRNPLLFMAFKNSPVTVVNIEEVSKVKSEEGRDSPDVDWTSSEQERIEATAIHEDDIMSDVFIKEEADLDVTGIEKDVLCSEDHHGSDTYGDDNEDVENGCVLAKFEEEEETCSPGVLEDILQLRHHHSLESDKDDLLDDIRLDETSTLGEDGLEKKDAIAKCCAVVLRRDERIERMLQKTQFPHCRRARTPGSKNRKLDHTIQYTDSLLARTSSRENTVAVKTSEIETNTSKGITEANVKCSDNGHKQLYRTRKTDCEKQNVQNNDKIRDNIKNASDHSHDFNESFKVQMCNKTRDEQKFICDYCGNEFTRRGLIRAHLKIHTNKLTCSDCGKKFSTQMHLKRHLMIHTCEKPFSCSYCGKKFTRLEHMKCHLRIHTGEKPYTCSDCGKKFSTQTNLKRHLRIHTDEKPFSCSHCGKKFTQLKTMKRHHLRTHTDEKPFTCSHCEKKFANKSDLVYHLRIYTGEKPFICSYCGKKFLYNSDMKRHLKSHTGEKAFTCSHCGKKFGENRDLKRHLILHTGEKPFKCDLCEKDFVNKITLTRHIKIIHTGEKPFICSYCGKKISTQTNLKRHLRIHTDEKPFSCSHCGKKFTQLKTMKRHHLRTHTDEKPFTCSHCEKKFANKSDLVYHLKIHTCEKPFICSYCGKKFLYNSDMKRHLKRHTGEKPFTCSHCGKKFGQNSDLKRHLRSHTGEKPLNVIYAKKILLLKEH</sequence>
<feature type="domain" description="C2H2-type" evidence="12">
    <location>
        <begin position="472"/>
        <end position="499"/>
    </location>
</feature>
<evidence type="ECO:0000256" key="11">
    <source>
        <dbReference type="PROSITE-ProRule" id="PRU01263"/>
    </source>
</evidence>
<evidence type="ECO:0000256" key="3">
    <source>
        <dbReference type="ARBA" id="ARBA00022737"/>
    </source>
</evidence>
<feature type="binding site" evidence="11">
    <location>
        <position position="10"/>
    </location>
    <ligand>
        <name>Zn(2+)</name>
        <dbReference type="ChEBI" id="CHEBI:29105"/>
    </ligand>
</feature>
<reference evidence="14 15" key="1">
    <citation type="submission" date="2024-06" db="EMBL/GenBank/DDBJ databases">
        <title>A chromosome-level genome assembly of beet webworm, Loxostege sticticalis.</title>
        <authorList>
            <person name="Zhang Y."/>
        </authorList>
    </citation>
    <scope>NUCLEOTIDE SEQUENCE [LARGE SCALE GENOMIC DNA]</scope>
    <source>
        <strain evidence="14">AQ026</strain>
        <tissue evidence="14">Whole body</tissue>
    </source>
</reference>
<dbReference type="PROSITE" id="PS51915">
    <property type="entry name" value="ZAD"/>
    <property type="match status" value="1"/>
</dbReference>
<feature type="domain" description="C2H2-type" evidence="12">
    <location>
        <begin position="416"/>
        <end position="443"/>
    </location>
</feature>
<evidence type="ECO:0000256" key="9">
    <source>
        <dbReference type="ARBA" id="ARBA00023242"/>
    </source>
</evidence>
<evidence type="ECO:0000259" key="13">
    <source>
        <dbReference type="PROSITE" id="PS51915"/>
    </source>
</evidence>
<feature type="binding site" evidence="11">
    <location>
        <position position="7"/>
    </location>
    <ligand>
        <name>Zn(2+)</name>
        <dbReference type="ChEBI" id="CHEBI:29105"/>
    </ligand>
</feature>
<keyword evidence="4 10" id="KW-0863">Zinc-finger</keyword>
<dbReference type="InterPro" id="IPR050752">
    <property type="entry name" value="C2H2-ZF_domain"/>
</dbReference>
<feature type="domain" description="C2H2-type" evidence="12">
    <location>
        <begin position="500"/>
        <end position="528"/>
    </location>
</feature>
<keyword evidence="9" id="KW-0539">Nucleus</keyword>
<feature type="domain" description="C2H2-type" evidence="12">
    <location>
        <begin position="642"/>
        <end position="669"/>
    </location>
</feature>
<dbReference type="PROSITE" id="PS50157">
    <property type="entry name" value="ZINC_FINGER_C2H2_2"/>
    <property type="match status" value="14"/>
</dbReference>
<evidence type="ECO:0000313" key="15">
    <source>
        <dbReference type="Proteomes" id="UP001549920"/>
    </source>
</evidence>
<keyword evidence="5 11" id="KW-0862">Zinc</keyword>
<organism evidence="14 15">
    <name type="scientific">Loxostege sticticalis</name>
    <name type="common">Beet webworm moth</name>
    <dbReference type="NCBI Taxonomy" id="481309"/>
    <lineage>
        <taxon>Eukaryota</taxon>
        <taxon>Metazoa</taxon>
        <taxon>Ecdysozoa</taxon>
        <taxon>Arthropoda</taxon>
        <taxon>Hexapoda</taxon>
        <taxon>Insecta</taxon>
        <taxon>Pterygota</taxon>
        <taxon>Neoptera</taxon>
        <taxon>Endopterygota</taxon>
        <taxon>Lepidoptera</taxon>
        <taxon>Glossata</taxon>
        <taxon>Ditrysia</taxon>
        <taxon>Pyraloidea</taxon>
        <taxon>Crambidae</taxon>
        <taxon>Pyraustinae</taxon>
        <taxon>Loxostege</taxon>
    </lineage>
</organism>
<feature type="domain" description="C2H2-type" evidence="12">
    <location>
        <begin position="699"/>
        <end position="726"/>
    </location>
</feature>
<dbReference type="Gene3D" id="3.30.160.60">
    <property type="entry name" value="Classic Zinc Finger"/>
    <property type="match status" value="14"/>
</dbReference>
<dbReference type="SUPFAM" id="SSF57667">
    <property type="entry name" value="beta-beta-alpha zinc fingers"/>
    <property type="match status" value="7"/>
</dbReference>
<evidence type="ECO:0000256" key="1">
    <source>
        <dbReference type="ARBA" id="ARBA00004123"/>
    </source>
</evidence>
<dbReference type="EMBL" id="JBEUOH010000030">
    <property type="protein sequence ID" value="KAL0858561.1"/>
    <property type="molecule type" value="Genomic_DNA"/>
</dbReference>
<feature type="domain" description="ZAD" evidence="13">
    <location>
        <begin position="5"/>
        <end position="75"/>
    </location>
</feature>
<dbReference type="Pfam" id="PF00096">
    <property type="entry name" value="zf-C2H2"/>
    <property type="match status" value="11"/>
</dbReference>
<keyword evidence="3" id="KW-0677">Repeat</keyword>
<dbReference type="InterPro" id="IPR013087">
    <property type="entry name" value="Znf_C2H2_type"/>
</dbReference>
<feature type="domain" description="C2H2-type" evidence="12">
    <location>
        <begin position="557"/>
        <end position="584"/>
    </location>
</feature>